<keyword evidence="2" id="KW-1185">Reference proteome</keyword>
<organism evidence="1 2">
    <name type="scientific">Ooceraea biroi</name>
    <name type="common">Clonal raider ant</name>
    <name type="synonym">Cerapachys biroi</name>
    <dbReference type="NCBI Taxonomy" id="2015173"/>
    <lineage>
        <taxon>Eukaryota</taxon>
        <taxon>Metazoa</taxon>
        <taxon>Ecdysozoa</taxon>
        <taxon>Arthropoda</taxon>
        <taxon>Hexapoda</taxon>
        <taxon>Insecta</taxon>
        <taxon>Pterygota</taxon>
        <taxon>Neoptera</taxon>
        <taxon>Endopterygota</taxon>
        <taxon>Hymenoptera</taxon>
        <taxon>Apocrita</taxon>
        <taxon>Aculeata</taxon>
        <taxon>Formicoidea</taxon>
        <taxon>Formicidae</taxon>
        <taxon>Dorylinae</taxon>
        <taxon>Ooceraea</taxon>
    </lineage>
</organism>
<accession>A0A026WNP8</accession>
<dbReference type="AlphaFoldDB" id="A0A026WNP8"/>
<dbReference type="EMBL" id="KK107141">
    <property type="protein sequence ID" value="EZA57620.1"/>
    <property type="molecule type" value="Genomic_DNA"/>
</dbReference>
<gene>
    <name evidence="1" type="ORF">X777_02188</name>
</gene>
<sequence length="160" mass="18855">IDKCDWAQNQLAEDPSFFSRILFTDESTFNNRGGVNRHNCHYWSENNSHWQRNEEFQHQWFLNVWAGIIGNCVIGPYFFEENLNGETYLMFLQNHLPCLLENVILELRRDKTTSIDNMKIRIRNAFSEITPGVLQKVQESFQLRLIKCAAVNGNLFEHLC</sequence>
<dbReference type="PANTHER" id="PTHR47326:SF1">
    <property type="entry name" value="HTH PSQ-TYPE DOMAIN-CONTAINING PROTEIN"/>
    <property type="match status" value="1"/>
</dbReference>
<dbReference type="InterPro" id="IPR036397">
    <property type="entry name" value="RNaseH_sf"/>
</dbReference>
<dbReference type="STRING" id="2015173.A0A026WNP8"/>
<evidence type="ECO:0008006" key="3">
    <source>
        <dbReference type="Google" id="ProtNLM"/>
    </source>
</evidence>
<dbReference type="GO" id="GO:0003676">
    <property type="term" value="F:nucleic acid binding"/>
    <property type="evidence" value="ECO:0007669"/>
    <property type="project" value="InterPro"/>
</dbReference>
<proteinExistence type="predicted"/>
<dbReference type="Proteomes" id="UP000053097">
    <property type="component" value="Unassembled WGS sequence"/>
</dbReference>
<dbReference type="PANTHER" id="PTHR47326">
    <property type="entry name" value="TRANSPOSABLE ELEMENT TC3 TRANSPOSASE-LIKE PROTEIN"/>
    <property type="match status" value="1"/>
</dbReference>
<reference evidence="1 2" key="1">
    <citation type="journal article" date="2014" name="Curr. Biol.">
        <title>The genome of the clonal raider ant Cerapachys biroi.</title>
        <authorList>
            <person name="Oxley P.R."/>
            <person name="Ji L."/>
            <person name="Fetter-Pruneda I."/>
            <person name="McKenzie S.K."/>
            <person name="Li C."/>
            <person name="Hu H."/>
            <person name="Zhang G."/>
            <person name="Kronauer D.J."/>
        </authorList>
    </citation>
    <scope>NUCLEOTIDE SEQUENCE [LARGE SCALE GENOMIC DNA]</scope>
</reference>
<dbReference type="Gene3D" id="3.30.420.10">
    <property type="entry name" value="Ribonuclease H-like superfamily/Ribonuclease H"/>
    <property type="match status" value="2"/>
</dbReference>
<evidence type="ECO:0000313" key="2">
    <source>
        <dbReference type="Proteomes" id="UP000053097"/>
    </source>
</evidence>
<dbReference type="OrthoDB" id="7692914at2759"/>
<protein>
    <recommendedName>
        <fullName evidence="3">Transposable element Tc3 transposase</fullName>
    </recommendedName>
</protein>
<evidence type="ECO:0000313" key="1">
    <source>
        <dbReference type="EMBL" id="EZA57620.1"/>
    </source>
</evidence>
<feature type="non-terminal residue" evidence="1">
    <location>
        <position position="1"/>
    </location>
</feature>
<name>A0A026WNP8_OOCBI</name>